<organism evidence="2 3">
    <name type="scientific">Phaeobacter gallaeciensis</name>
    <dbReference type="NCBI Taxonomy" id="60890"/>
    <lineage>
        <taxon>Bacteria</taxon>
        <taxon>Pseudomonadati</taxon>
        <taxon>Pseudomonadota</taxon>
        <taxon>Alphaproteobacteria</taxon>
        <taxon>Rhodobacterales</taxon>
        <taxon>Roseobacteraceae</taxon>
        <taxon>Phaeobacter</taxon>
    </lineage>
</organism>
<comment type="caution">
    <text evidence="2">The sequence shown here is derived from an EMBL/GenBank/DDBJ whole genome shotgun (WGS) entry which is preliminary data.</text>
</comment>
<dbReference type="GO" id="GO:0003677">
    <property type="term" value="F:DNA binding"/>
    <property type="evidence" value="ECO:0007669"/>
    <property type="project" value="InterPro"/>
</dbReference>
<feature type="domain" description="HTH cro/C1-type" evidence="1">
    <location>
        <begin position="17"/>
        <end position="71"/>
    </location>
</feature>
<dbReference type="Gene3D" id="1.10.260.40">
    <property type="entry name" value="lambda repressor-like DNA-binding domains"/>
    <property type="match status" value="1"/>
</dbReference>
<dbReference type="CDD" id="cd00093">
    <property type="entry name" value="HTH_XRE"/>
    <property type="match status" value="1"/>
</dbReference>
<reference evidence="2 3" key="1">
    <citation type="submission" date="2018-07" db="EMBL/GenBank/DDBJ databases">
        <title>Modular assembly of carbohydrate-degrading microbial communities in the ocean.</title>
        <authorList>
            <person name="Enke T.N."/>
            <person name="Datta M.S."/>
            <person name="Schwartzman J.A."/>
            <person name="Cermak N."/>
            <person name="Schmitz D.A."/>
            <person name="Barrere J."/>
            <person name="Cordero O.X."/>
        </authorList>
    </citation>
    <scope>NUCLEOTIDE SEQUENCE [LARGE SCALE GENOMIC DNA]</scope>
    <source>
        <strain evidence="2 3">C3M10</strain>
    </source>
</reference>
<dbReference type="SUPFAM" id="SSF47413">
    <property type="entry name" value="lambda repressor-like DNA-binding domains"/>
    <property type="match status" value="1"/>
</dbReference>
<dbReference type="PROSITE" id="PS50943">
    <property type="entry name" value="HTH_CROC1"/>
    <property type="match status" value="1"/>
</dbReference>
<evidence type="ECO:0000313" key="3">
    <source>
        <dbReference type="Proteomes" id="UP000252706"/>
    </source>
</evidence>
<dbReference type="InterPro" id="IPR010982">
    <property type="entry name" value="Lambda_DNA-bd_dom_sf"/>
</dbReference>
<dbReference type="EMBL" id="QOCE01000025">
    <property type="protein sequence ID" value="RBW56803.1"/>
    <property type="molecule type" value="Genomic_DNA"/>
</dbReference>
<proteinExistence type="predicted"/>
<protein>
    <submittedName>
        <fullName evidence="2">Transcriptional regulator</fullName>
    </submittedName>
</protein>
<dbReference type="SMART" id="SM00530">
    <property type="entry name" value="HTH_XRE"/>
    <property type="match status" value="1"/>
</dbReference>
<dbReference type="Pfam" id="PF01381">
    <property type="entry name" value="HTH_3"/>
    <property type="match status" value="1"/>
</dbReference>
<evidence type="ECO:0000259" key="1">
    <source>
        <dbReference type="PROSITE" id="PS50943"/>
    </source>
</evidence>
<dbReference type="AlphaFoldDB" id="A0A366X5F4"/>
<dbReference type="Proteomes" id="UP000252706">
    <property type="component" value="Unassembled WGS sequence"/>
</dbReference>
<name>A0A366X5F4_9RHOB</name>
<dbReference type="OrthoDB" id="9803379at2"/>
<sequence>MTDDYKSAQGVVQREVLANIRVAAQLTQSQLSEKLNRPQSYVSKYESGERKLTLVEVREIALCCGLTLPEFVDLFENELKINGN</sequence>
<gene>
    <name evidence="2" type="ORF">DS909_08855</name>
</gene>
<dbReference type="InterPro" id="IPR001387">
    <property type="entry name" value="Cro/C1-type_HTH"/>
</dbReference>
<accession>A0A366X5F4</accession>
<evidence type="ECO:0000313" key="2">
    <source>
        <dbReference type="EMBL" id="RBW56803.1"/>
    </source>
</evidence>
<dbReference type="RefSeq" id="WP_113823085.1">
    <property type="nucleotide sequence ID" value="NZ_QOCE01000025.1"/>
</dbReference>